<gene>
    <name evidence="2" type="ORF">BDD16_003741</name>
</gene>
<accession>A0A7Y9ULH3</accession>
<organism evidence="2 3">
    <name type="scientific">Sphaerotilus montanus</name>
    <dbReference type="NCBI Taxonomy" id="522889"/>
    <lineage>
        <taxon>Bacteria</taxon>
        <taxon>Pseudomonadati</taxon>
        <taxon>Pseudomonadota</taxon>
        <taxon>Betaproteobacteria</taxon>
        <taxon>Burkholderiales</taxon>
        <taxon>Sphaerotilaceae</taxon>
        <taxon>Sphaerotilus</taxon>
    </lineage>
</organism>
<dbReference type="Proteomes" id="UP000518288">
    <property type="component" value="Unassembled WGS sequence"/>
</dbReference>
<sequence length="170" mass="17801">MTALHPAAPPPAATAHRLAYRPTHGVDDFVRQIAQATPLELVEIERHGVAGIFLKDLSRRMQIPATRMFTMLGVPKATAEKKSAAGESLSGSGGQAAIGVARLLSIAQAIVSNSTAPEAADFDAAKWLGQWLECPQPALGGRKPGDLIDTPTGIEVVSRLLGAIESGAYQ</sequence>
<reference evidence="2 3" key="1">
    <citation type="submission" date="2020-07" db="EMBL/GenBank/DDBJ databases">
        <title>Genomic Encyclopedia of Archaeal and Bacterial Type Strains, Phase II (KMG-II): from individual species to whole genera.</title>
        <authorList>
            <person name="Goeker M."/>
        </authorList>
    </citation>
    <scope>NUCLEOTIDE SEQUENCE [LARGE SCALE GENOMIC DNA]</scope>
    <source>
        <strain evidence="2 3">DSM 21226</strain>
    </source>
</reference>
<protein>
    <submittedName>
        <fullName evidence="2">Putative toxin-antitoxin system antitoxin component (TIGR02293 family)</fullName>
    </submittedName>
</protein>
<keyword evidence="3" id="KW-1185">Reference proteome</keyword>
<comment type="caution">
    <text evidence="2">The sequence shown here is derived from an EMBL/GenBank/DDBJ whole genome shotgun (WGS) entry which is preliminary data.</text>
</comment>
<dbReference type="EMBL" id="JACCFH010000001">
    <property type="protein sequence ID" value="NYG34755.1"/>
    <property type="molecule type" value="Genomic_DNA"/>
</dbReference>
<dbReference type="Pfam" id="PF09722">
    <property type="entry name" value="Xre_MbcA_ParS_C"/>
    <property type="match status" value="1"/>
</dbReference>
<evidence type="ECO:0000259" key="1">
    <source>
        <dbReference type="Pfam" id="PF09722"/>
    </source>
</evidence>
<evidence type="ECO:0000313" key="2">
    <source>
        <dbReference type="EMBL" id="NYG34755.1"/>
    </source>
</evidence>
<name>A0A7Y9ULH3_9BURK</name>
<dbReference type="AlphaFoldDB" id="A0A7Y9ULH3"/>
<evidence type="ECO:0000313" key="3">
    <source>
        <dbReference type="Proteomes" id="UP000518288"/>
    </source>
</evidence>
<proteinExistence type="predicted"/>
<feature type="domain" description="Antitoxin Xre/MbcA/ParS-like toxin-binding" evidence="1">
    <location>
        <begin position="123"/>
        <end position="167"/>
    </location>
</feature>
<dbReference type="InterPro" id="IPR024467">
    <property type="entry name" value="Xre/MbcA/ParS-like_toxin-bd"/>
</dbReference>
<dbReference type="RefSeq" id="WP_179635360.1">
    <property type="nucleotide sequence ID" value="NZ_JACCFH010000001.1"/>
</dbReference>